<organism evidence="2 3">
    <name type="scientific">Spirosoma pollinicola</name>
    <dbReference type="NCBI Taxonomy" id="2057025"/>
    <lineage>
        <taxon>Bacteria</taxon>
        <taxon>Pseudomonadati</taxon>
        <taxon>Bacteroidota</taxon>
        <taxon>Cytophagia</taxon>
        <taxon>Cytophagales</taxon>
        <taxon>Cytophagaceae</taxon>
        <taxon>Spirosoma</taxon>
    </lineage>
</organism>
<reference evidence="2 3" key="1">
    <citation type="submission" date="2017-11" db="EMBL/GenBank/DDBJ databases">
        <title>Taxonomic description and genome sequences of Spirosoma HA7 sp. nov., isolated from pollen microhabitat of Corylus avellana.</title>
        <authorList>
            <person name="Ambika Manirajan B."/>
            <person name="Suarez C."/>
            <person name="Ratering S."/>
            <person name="Geissler-Plaum R."/>
            <person name="Cardinale M."/>
            <person name="Sylvia S."/>
        </authorList>
    </citation>
    <scope>NUCLEOTIDE SEQUENCE [LARGE SCALE GENOMIC DNA]</scope>
    <source>
        <strain evidence="2 3">HA7</strain>
    </source>
</reference>
<evidence type="ECO:0000313" key="3">
    <source>
        <dbReference type="Proteomes" id="UP000232883"/>
    </source>
</evidence>
<feature type="transmembrane region" description="Helical" evidence="1">
    <location>
        <begin position="43"/>
        <end position="64"/>
    </location>
</feature>
<keyword evidence="1" id="KW-0812">Transmembrane</keyword>
<keyword evidence="1" id="KW-1133">Transmembrane helix</keyword>
<accession>A0A2K8YTM8</accession>
<dbReference type="Proteomes" id="UP000232883">
    <property type="component" value="Chromosome"/>
</dbReference>
<proteinExistence type="predicted"/>
<keyword evidence="3" id="KW-1185">Reference proteome</keyword>
<feature type="transmembrane region" description="Helical" evidence="1">
    <location>
        <begin position="12"/>
        <end position="31"/>
    </location>
</feature>
<gene>
    <name evidence="2" type="ORF">CWM47_03615</name>
</gene>
<evidence type="ECO:0000256" key="1">
    <source>
        <dbReference type="SAM" id="Phobius"/>
    </source>
</evidence>
<dbReference type="RefSeq" id="WP_100986409.1">
    <property type="nucleotide sequence ID" value="NZ_CP025096.1"/>
</dbReference>
<dbReference type="AlphaFoldDB" id="A0A2K8YTM8"/>
<sequence length="170" mass="19639">MEDFLPTIREIISGLVLAGLSWTGSYIWNKYIRRINIRQLPSWATYGLIIYAFLSITILAFQYYQLHKPLKKHINEVFDHQTVVLDGNSYQNCVFNNSLLVIEGVRRFELSSPVLSNTQFKLDKRANIGLSILLMMKEDKAMEPNVMNFFESLKYAKINDSLPGVTIEDL</sequence>
<dbReference type="KEGG" id="spir:CWM47_03615"/>
<dbReference type="EMBL" id="CP025096">
    <property type="protein sequence ID" value="AUD00986.1"/>
    <property type="molecule type" value="Genomic_DNA"/>
</dbReference>
<evidence type="ECO:0000313" key="2">
    <source>
        <dbReference type="EMBL" id="AUD00986.1"/>
    </source>
</evidence>
<protein>
    <submittedName>
        <fullName evidence="2">Uncharacterized protein</fullName>
    </submittedName>
</protein>
<name>A0A2K8YTM8_9BACT</name>
<keyword evidence="1" id="KW-0472">Membrane</keyword>
<dbReference type="OrthoDB" id="2623511at2"/>